<keyword evidence="8 12" id="KW-0256">Endoplasmic reticulum</keyword>
<comment type="function">
    <text evidence="12">Ethanolamine phosphate transferase involved in glycosylphosphatidylinositol-anchor biosynthesis. Transfers ethanolamine phosphate to the GPI second mannose.</text>
</comment>
<evidence type="ECO:0000256" key="11">
    <source>
        <dbReference type="ARBA" id="ARBA00023180"/>
    </source>
</evidence>
<dbReference type="InterPro" id="IPR017850">
    <property type="entry name" value="Alkaline_phosphatase_core_sf"/>
</dbReference>
<comment type="similarity">
    <text evidence="3 12">Belongs to the PIGG/PIGN/PIGO family. PIGG subfamily.</text>
</comment>
<sequence length="812" mass="91805">MMAKIVGLLVLQLIAILTFSAGFFPQKSVLKGDAEFLYHPEAHQHITPRFEKLVLVVIDALRADYLFQDEMSQFRFVHELLNKGNAWGYTAYSNPPTVTLPRLKGIATGSTPNFLDAILNVAGDDSSSSLEDQDSWLRQFRVREQTINFFGDDTWLKLFPRHFFNEVDGTSSFFVSDFEEVDYNVSRHLPQQLASQNTWDVMILHYLGLDHIGHKGGAFSTFMRPKHREMDSVIEQIYSSVDEDTLICVMGDHGMNDIGNHGGSSAGETSSGMVFISKKLENYDKPAAQQHEKLPIETKSEDYKYLTRVNQIDLVPTLATLFNFPIPKNSIGVLIPDFLRLFSPHEALVKLKDNYQQILSAAGQQHKQLDGVKAHIEHMRDLQEDLAKTATNYNYKLLSIGFVLLFLVTLKVGALSNKELNSSIALHLLVAVSLLLSFSTFGSSFVEEEHQLWWWSSVGLVGLSFVKAPRRAVSIFLILAGLRFIRGWNNSGQKYIYEHTMSEILKRHYHWQWVLNAVTILAVPLGRRNQTLRSNLTGFSLSAVCLVYKAAWNVVNGEQVPAWLQKVLLEILPDAAKSADPIEALKTQLVPMARLFFGAALGLVLLELLLHRLNRQSDGLLEKIHSTITTILIFQTSSTNIPQFLVFQIIAPLIESLWRRLWGSNVTALMTIGLVLQHLTFFQFGSTNSIATVNLTNAYNGVSENYNIHVVGFLMCVGNFAPAIYWSTACLKILYTRKPQYNKWQLFAASRLPALLFYCIFGCFLLGSCVIQRYHLFIWSVFSPKLCYYVSWNLFMHAVVGWVLEGLVVVLS</sequence>
<keyword evidence="10 12" id="KW-0472">Membrane</keyword>
<feature type="transmembrane region" description="Helical" evidence="12">
    <location>
        <begin position="393"/>
        <end position="412"/>
    </location>
</feature>
<feature type="transmembrane region" description="Helical" evidence="12">
    <location>
        <begin position="755"/>
        <end position="774"/>
    </location>
</feature>
<feature type="transmembrane region" description="Helical" evidence="12">
    <location>
        <begin position="633"/>
        <end position="654"/>
    </location>
</feature>
<feature type="chain" id="PRO_5009236305" description="GPI ethanolamine phosphate transferase 2" evidence="13">
    <location>
        <begin position="23"/>
        <end position="812"/>
    </location>
</feature>
<dbReference type="GO" id="GO:0051267">
    <property type="term" value="F:CP2 mannose-ethanolamine phosphotransferase activity"/>
    <property type="evidence" value="ECO:0007669"/>
    <property type="project" value="TreeGrafter"/>
</dbReference>
<dbReference type="PANTHER" id="PTHR23072">
    <property type="entry name" value="PHOSPHATIDYLINOSITOL GLYCAN-RELATED"/>
    <property type="match status" value="1"/>
</dbReference>
<feature type="transmembrane region" description="Helical" evidence="12">
    <location>
        <begin position="595"/>
        <end position="613"/>
    </location>
</feature>
<comment type="subcellular location">
    <subcellularLocation>
        <location evidence="1 12">Endoplasmic reticulum membrane</location>
        <topology evidence="1 12">Multi-pass membrane protein</topology>
    </subcellularLocation>
</comment>
<feature type="transmembrane region" description="Helical" evidence="12">
    <location>
        <begin position="706"/>
        <end position="734"/>
    </location>
</feature>
<dbReference type="Pfam" id="PF01663">
    <property type="entry name" value="Phosphodiest"/>
    <property type="match status" value="1"/>
</dbReference>
<dbReference type="InterPro" id="IPR002591">
    <property type="entry name" value="Phosphodiest/P_Trfase"/>
</dbReference>
<proteinExistence type="inferred from homology"/>
<evidence type="ECO:0000256" key="9">
    <source>
        <dbReference type="ARBA" id="ARBA00022989"/>
    </source>
</evidence>
<feature type="transmembrane region" description="Helical" evidence="12">
    <location>
        <begin position="424"/>
        <end position="446"/>
    </location>
</feature>
<reference evidence="16" key="1">
    <citation type="submission" date="2016-03" db="EMBL/GenBank/DDBJ databases">
        <authorList>
            <person name="Devillers Hugo."/>
        </authorList>
    </citation>
    <scope>NUCLEOTIDE SEQUENCE [LARGE SCALE GENOMIC DNA]</scope>
</reference>
<dbReference type="CDD" id="cd16024">
    <property type="entry name" value="GPI_EPT_2"/>
    <property type="match status" value="1"/>
</dbReference>
<evidence type="ECO:0000256" key="3">
    <source>
        <dbReference type="ARBA" id="ARBA00005315"/>
    </source>
</evidence>
<dbReference type="Proteomes" id="UP000191144">
    <property type="component" value="Chromosome F"/>
</dbReference>
<gene>
    <name evidence="15" type="ORF">LAME_0F18558G</name>
</gene>
<evidence type="ECO:0000256" key="4">
    <source>
        <dbReference type="ARBA" id="ARBA00020830"/>
    </source>
</evidence>
<dbReference type="Gene3D" id="3.40.720.10">
    <property type="entry name" value="Alkaline Phosphatase, subunit A"/>
    <property type="match status" value="2"/>
</dbReference>
<dbReference type="UniPathway" id="UPA00196"/>
<dbReference type="PANTHER" id="PTHR23072:SF0">
    <property type="entry name" value="GPI ETHANOLAMINE PHOSPHATE TRANSFERASE 2"/>
    <property type="match status" value="1"/>
</dbReference>
<evidence type="ECO:0000256" key="13">
    <source>
        <dbReference type="SAM" id="SignalP"/>
    </source>
</evidence>
<dbReference type="AlphaFoldDB" id="A0A1G4K0Q5"/>
<dbReference type="OrthoDB" id="272139at2759"/>
<evidence type="ECO:0000256" key="6">
    <source>
        <dbReference type="ARBA" id="ARBA00022679"/>
    </source>
</evidence>
<dbReference type="SUPFAM" id="SSF53649">
    <property type="entry name" value="Alkaline phosphatase-like"/>
    <property type="match status" value="1"/>
</dbReference>
<accession>A0A1G4K0Q5</accession>
<comment type="pathway">
    <text evidence="2 12">Glycolipid biosynthesis; glycosylphosphatidylinositol-anchor biosynthesis.</text>
</comment>
<evidence type="ECO:0000256" key="5">
    <source>
        <dbReference type="ARBA" id="ARBA00022502"/>
    </source>
</evidence>
<keyword evidence="16" id="KW-1185">Reference proteome</keyword>
<dbReference type="InterPro" id="IPR037674">
    <property type="entry name" value="PIG-G_N"/>
</dbReference>
<evidence type="ECO:0000313" key="16">
    <source>
        <dbReference type="Proteomes" id="UP000191144"/>
    </source>
</evidence>
<evidence type="ECO:0000256" key="10">
    <source>
        <dbReference type="ARBA" id="ARBA00023136"/>
    </source>
</evidence>
<keyword evidence="5 12" id="KW-0337">GPI-anchor biosynthesis</keyword>
<organism evidence="15 16">
    <name type="scientific">Lachancea meyersii CBS 8951</name>
    <dbReference type="NCBI Taxonomy" id="1266667"/>
    <lineage>
        <taxon>Eukaryota</taxon>
        <taxon>Fungi</taxon>
        <taxon>Dikarya</taxon>
        <taxon>Ascomycota</taxon>
        <taxon>Saccharomycotina</taxon>
        <taxon>Saccharomycetes</taxon>
        <taxon>Saccharomycetales</taxon>
        <taxon>Saccharomycetaceae</taxon>
        <taxon>Lachancea</taxon>
    </lineage>
</organism>
<evidence type="ECO:0000313" key="15">
    <source>
        <dbReference type="EMBL" id="SCU97110.1"/>
    </source>
</evidence>
<keyword evidence="6 12" id="KW-0808">Transferase</keyword>
<protein>
    <recommendedName>
        <fullName evidence="4 12">GPI ethanolamine phosphate transferase 2</fullName>
    </recommendedName>
</protein>
<feature type="transmembrane region" description="Helical" evidence="12">
    <location>
        <begin position="794"/>
        <end position="811"/>
    </location>
</feature>
<dbReference type="GO" id="GO:0006506">
    <property type="term" value="P:GPI anchor biosynthetic process"/>
    <property type="evidence" value="ECO:0007669"/>
    <property type="project" value="UniProtKB-UniPathway"/>
</dbReference>
<evidence type="ECO:0000256" key="1">
    <source>
        <dbReference type="ARBA" id="ARBA00004477"/>
    </source>
</evidence>
<evidence type="ECO:0000256" key="2">
    <source>
        <dbReference type="ARBA" id="ARBA00004687"/>
    </source>
</evidence>
<evidence type="ECO:0000256" key="12">
    <source>
        <dbReference type="RuleBase" id="RU367106"/>
    </source>
</evidence>
<dbReference type="EMBL" id="LT598477">
    <property type="protein sequence ID" value="SCU97110.1"/>
    <property type="molecule type" value="Genomic_DNA"/>
</dbReference>
<dbReference type="InterPro" id="IPR039527">
    <property type="entry name" value="PIGG/GPI7"/>
</dbReference>
<keyword evidence="11" id="KW-0325">Glycoprotein</keyword>
<keyword evidence="7 12" id="KW-0812">Transmembrane</keyword>
<dbReference type="Pfam" id="PF19316">
    <property type="entry name" value="PIGO_PIGG"/>
    <property type="match status" value="1"/>
</dbReference>
<feature type="transmembrane region" description="Helical" evidence="12">
    <location>
        <begin position="666"/>
        <end position="686"/>
    </location>
</feature>
<evidence type="ECO:0000259" key="14">
    <source>
        <dbReference type="Pfam" id="PF19316"/>
    </source>
</evidence>
<evidence type="ECO:0000256" key="7">
    <source>
        <dbReference type="ARBA" id="ARBA00022692"/>
    </source>
</evidence>
<dbReference type="GO" id="GO:0005789">
    <property type="term" value="C:endoplasmic reticulum membrane"/>
    <property type="evidence" value="ECO:0007669"/>
    <property type="project" value="UniProtKB-SubCell"/>
</dbReference>
<keyword evidence="13" id="KW-0732">Signal</keyword>
<keyword evidence="9 12" id="KW-1133">Transmembrane helix</keyword>
<dbReference type="InterPro" id="IPR045687">
    <property type="entry name" value="PIGG/GPI7_C"/>
</dbReference>
<evidence type="ECO:0000256" key="8">
    <source>
        <dbReference type="ARBA" id="ARBA00022824"/>
    </source>
</evidence>
<feature type="signal peptide" evidence="13">
    <location>
        <begin position="1"/>
        <end position="22"/>
    </location>
</feature>
<feature type="domain" description="GPI ethanolamine phosphate transferase 2 C-terminal" evidence="14">
    <location>
        <begin position="390"/>
        <end position="811"/>
    </location>
</feature>
<name>A0A1G4K0Q5_9SACH</name>